<evidence type="ECO:0000313" key="4">
    <source>
        <dbReference type="WBParaSite" id="TCNE_0000819201-mRNA-1"/>
    </source>
</evidence>
<protein>
    <submittedName>
        <fullName evidence="4">Signal peptide-containing protein</fullName>
    </submittedName>
</protein>
<keyword evidence="3" id="KW-1185">Reference proteome</keyword>
<feature type="region of interest" description="Disordered" evidence="1">
    <location>
        <begin position="209"/>
        <end position="236"/>
    </location>
</feature>
<dbReference type="AlphaFoldDB" id="A0A183UI72"/>
<gene>
    <name evidence="2" type="ORF">TCNE_LOCUS8192</name>
</gene>
<proteinExistence type="predicted"/>
<feature type="compositionally biased region" description="Polar residues" evidence="1">
    <location>
        <begin position="616"/>
        <end position="635"/>
    </location>
</feature>
<accession>A0A183UI72</accession>
<dbReference type="EMBL" id="UYWY01019846">
    <property type="protein sequence ID" value="VDM39513.1"/>
    <property type="molecule type" value="Genomic_DNA"/>
</dbReference>
<organism evidence="3 4">
    <name type="scientific">Toxocara canis</name>
    <name type="common">Canine roundworm</name>
    <dbReference type="NCBI Taxonomy" id="6265"/>
    <lineage>
        <taxon>Eukaryota</taxon>
        <taxon>Metazoa</taxon>
        <taxon>Ecdysozoa</taxon>
        <taxon>Nematoda</taxon>
        <taxon>Chromadorea</taxon>
        <taxon>Rhabditida</taxon>
        <taxon>Spirurina</taxon>
        <taxon>Ascaridomorpha</taxon>
        <taxon>Ascaridoidea</taxon>
        <taxon>Toxocaridae</taxon>
        <taxon>Toxocara</taxon>
    </lineage>
</organism>
<feature type="region of interest" description="Disordered" evidence="1">
    <location>
        <begin position="612"/>
        <end position="635"/>
    </location>
</feature>
<evidence type="ECO:0000313" key="3">
    <source>
        <dbReference type="Proteomes" id="UP000050794"/>
    </source>
</evidence>
<reference evidence="4" key="1">
    <citation type="submission" date="2016-06" db="UniProtKB">
        <authorList>
            <consortium name="WormBaseParasite"/>
        </authorList>
    </citation>
    <scope>IDENTIFICATION</scope>
</reference>
<evidence type="ECO:0000313" key="2">
    <source>
        <dbReference type="EMBL" id="VDM39513.1"/>
    </source>
</evidence>
<dbReference type="WBParaSite" id="TCNE_0000819201-mRNA-1">
    <property type="protein sequence ID" value="TCNE_0000819201-mRNA-1"/>
    <property type="gene ID" value="TCNE_0000819201"/>
</dbReference>
<sequence length="659" mass="74517">MRTTYTWLVITLYCMNRKVDSVWKRQLEVDQFFFPTTASFPESGWDSTVSENTESLYDEIILLPQERKLSSAEQIGESDERVGDLSMVNKHQKDFKQIEPFVAPRTVIERKQDADESEQHLLSLPKKFLRAENSTNSQTRNWNVKTYSSLYDYRQQIPDGNVKQIDALTAGTPESTSRSKNVVTAKAGYGGKVIIDLSGDHSKKHHIIRSAHANGNPNASRKRPVSTSESSESNALSFERSVENIWEQHRLARKIRPTETKSMDDILDNLLLVRKDIVGLRRDLREVKELMHELNRKQNESDPTKIGSELSSESQKNFDFSSGQYLKMNKSFDENSAERSKTVQALFMITKASTITKTDDEEISTNYSANGRLGDLANLTVETAHQVFPILIQPFKSTGNHTSISGSIHRLQPSALITTDSIRNHFVVDNGPESAKHGTLIRLSDESGNIKLQNLANGHNQYSIDNSTSKYITMEDATTERNVKKFDEIRWPFIMDSINFSMDQSTDIVQSSYANPTTTKYASVTSPLKTSLSFSERLFHTVTTKPFNTTTTTNTTQTYTTISQTTKLTNLDDKNLTDRTFMAYALNSSSTLSMTTQMPQSTTLSMERYTYKDPDSVSSNERQQQTTTSPLDRHTSSTVYGLYTTQQPPLWPDVLFQGG</sequence>
<feature type="region of interest" description="Disordered" evidence="1">
    <location>
        <begin position="296"/>
        <end position="315"/>
    </location>
</feature>
<dbReference type="Proteomes" id="UP000050794">
    <property type="component" value="Unassembled WGS sequence"/>
</dbReference>
<feature type="compositionally biased region" description="Low complexity" evidence="1">
    <location>
        <begin position="226"/>
        <end position="236"/>
    </location>
</feature>
<reference evidence="2 3" key="2">
    <citation type="submission" date="2018-11" db="EMBL/GenBank/DDBJ databases">
        <authorList>
            <consortium name="Pathogen Informatics"/>
        </authorList>
    </citation>
    <scope>NUCLEOTIDE SEQUENCE [LARGE SCALE GENOMIC DNA]</scope>
</reference>
<name>A0A183UI72_TOXCA</name>
<evidence type="ECO:0000256" key="1">
    <source>
        <dbReference type="SAM" id="MobiDB-lite"/>
    </source>
</evidence>